<dbReference type="AlphaFoldDB" id="A0AAE4IVZ3"/>
<sequence>MNRQRGLSSLGLVLLLLILGSMTLTGLGLQLDAFTHSVASESLTIQRQTALQSALEWGRVQQWQAGASLECRQAPQGQVCLRQLDEGRVVLIAQAGDTLLWRIGEQQKGQVRFSPHGWSDFCPLREKTLCQVP</sequence>
<comment type="caution">
    <text evidence="1">The sequence shown here is derived from an EMBL/GenBank/DDBJ whole genome shotgun (WGS) entry which is preliminary data.</text>
</comment>
<accession>A0AAE4IVZ3</accession>
<evidence type="ECO:0000313" key="1">
    <source>
        <dbReference type="EMBL" id="MDR9891549.1"/>
    </source>
</evidence>
<gene>
    <name evidence="1" type="ORF">O7047_15110</name>
</gene>
<dbReference type="Proteomes" id="UP001248822">
    <property type="component" value="Unassembled WGS sequence"/>
</dbReference>
<name>A0AAE4IVZ3_9ENTR</name>
<proteinExistence type="predicted"/>
<dbReference type="RefSeq" id="WP_310826745.1">
    <property type="nucleotide sequence ID" value="NZ_JAQGEC010000013.1"/>
</dbReference>
<dbReference type="InterPro" id="IPR019652">
    <property type="entry name" value="DUF2509"/>
</dbReference>
<reference evidence="1" key="1">
    <citation type="submission" date="2022-12" db="EMBL/GenBank/DDBJ databases">
        <title>NDM-1 containing novel ST 2018 Pseudenterobacter timonensis.</title>
        <authorList>
            <person name="Halder G."/>
            <person name="Mandal S."/>
            <person name="Dutta S."/>
        </authorList>
    </citation>
    <scope>NUCLEOTIDE SEQUENCE</scope>
    <source>
        <strain evidence="1">CNCI147</strain>
    </source>
</reference>
<dbReference type="Pfam" id="PF10713">
    <property type="entry name" value="DUF2509"/>
    <property type="match status" value="1"/>
</dbReference>
<protein>
    <submittedName>
        <fullName evidence="1">DUF2509 family protein</fullName>
    </submittedName>
</protein>
<dbReference type="EMBL" id="JAQGEC010000013">
    <property type="protein sequence ID" value="MDR9891549.1"/>
    <property type="molecule type" value="Genomic_DNA"/>
</dbReference>
<organism evidence="1 2">
    <name type="scientific">Pseudenterobacter timonensis</name>
    <dbReference type="NCBI Taxonomy" id="1755099"/>
    <lineage>
        <taxon>Bacteria</taxon>
        <taxon>Pseudomonadati</taxon>
        <taxon>Pseudomonadota</taxon>
        <taxon>Gammaproteobacteria</taxon>
        <taxon>Enterobacterales</taxon>
        <taxon>Enterobacteriaceae</taxon>
        <taxon>Pseudenterobacter</taxon>
    </lineage>
</organism>
<evidence type="ECO:0000313" key="2">
    <source>
        <dbReference type="Proteomes" id="UP001248822"/>
    </source>
</evidence>
<dbReference type="NCBIfam" id="NF008569">
    <property type="entry name" value="PRK11521.1"/>
    <property type="match status" value="1"/>
</dbReference>